<proteinExistence type="predicted"/>
<accession>A0A9X9Y5S8</accession>
<name>A0A9X9Y5S8_9BRAD</name>
<dbReference type="RefSeq" id="WP_225004882.1">
    <property type="nucleotide sequence ID" value="NZ_CP086136.1"/>
</dbReference>
<protein>
    <submittedName>
        <fullName evidence="2">Uncharacterized protein</fullName>
    </submittedName>
</protein>
<dbReference type="EMBL" id="CP086136">
    <property type="protein sequence ID" value="UEM15272.1"/>
    <property type="molecule type" value="Genomic_DNA"/>
</dbReference>
<evidence type="ECO:0000313" key="2">
    <source>
        <dbReference type="EMBL" id="UEM15272.1"/>
    </source>
</evidence>
<sequence>MILLHALHGNGGEEGWFLARRSNRPTLYFRKSSLKAAVASAQRMSSISRDRLSAPDLSSSSLQLSGCWLSS</sequence>
<gene>
    <name evidence="2" type="ORF">J4G43_014180</name>
</gene>
<evidence type="ECO:0000256" key="1">
    <source>
        <dbReference type="SAM" id="MobiDB-lite"/>
    </source>
</evidence>
<dbReference type="Proteomes" id="UP000664702">
    <property type="component" value="Chromosome"/>
</dbReference>
<feature type="region of interest" description="Disordered" evidence="1">
    <location>
        <begin position="47"/>
        <end position="71"/>
    </location>
</feature>
<dbReference type="AlphaFoldDB" id="A0A9X9Y5S8"/>
<feature type="compositionally biased region" description="Polar residues" evidence="1">
    <location>
        <begin position="56"/>
        <end position="71"/>
    </location>
</feature>
<organism evidence="2 3">
    <name type="scientific">Bradyrhizobium barranii subsp. barranii</name>
    <dbReference type="NCBI Taxonomy" id="2823807"/>
    <lineage>
        <taxon>Bacteria</taxon>
        <taxon>Pseudomonadati</taxon>
        <taxon>Pseudomonadota</taxon>
        <taxon>Alphaproteobacteria</taxon>
        <taxon>Hyphomicrobiales</taxon>
        <taxon>Nitrobacteraceae</taxon>
        <taxon>Bradyrhizobium</taxon>
        <taxon>Bradyrhizobium barranii</taxon>
    </lineage>
</organism>
<dbReference type="KEGG" id="bban:J4G43_014180"/>
<reference evidence="2 3" key="1">
    <citation type="journal article" date="2022" name="Int. J. Syst. Evol. Microbiol.">
        <title>Strains of Bradyrhizobium barranii sp. nov. associated with legumes native to Canada are symbionts of soybeans and belong to different subspecies (subsp. barranii subsp. nov. and subsp. apii subsp. nov.) and symbiovars (sv. glycinearum and sv. septentrionale).</title>
        <authorList>
            <person name="Bromfield E.S.P."/>
            <person name="Cloutier S."/>
            <person name="Wasai-Hara S."/>
            <person name="Minamisawa K."/>
        </authorList>
    </citation>
    <scope>NUCLEOTIDE SEQUENCE [LARGE SCALE GENOMIC DNA]</scope>
    <source>
        <strain evidence="2 3">144S4</strain>
    </source>
</reference>
<evidence type="ECO:0000313" key="3">
    <source>
        <dbReference type="Proteomes" id="UP000664702"/>
    </source>
</evidence>